<dbReference type="AlphaFoldDB" id="A0A1C7NM85"/>
<dbReference type="EMBL" id="LUGH01000089">
    <property type="protein sequence ID" value="OBZ89556.1"/>
    <property type="molecule type" value="Genomic_DNA"/>
</dbReference>
<dbReference type="InParanoid" id="A0A1C7NM85"/>
<accession>A0A1C7NM85</accession>
<gene>
    <name evidence="1" type="ORF">A0J61_02384</name>
</gene>
<evidence type="ECO:0000313" key="2">
    <source>
        <dbReference type="Proteomes" id="UP000093000"/>
    </source>
</evidence>
<keyword evidence="2" id="KW-1185">Reference proteome</keyword>
<dbReference type="OrthoDB" id="2097874at2759"/>
<evidence type="ECO:0000313" key="1">
    <source>
        <dbReference type="EMBL" id="OBZ89556.1"/>
    </source>
</evidence>
<organism evidence="1 2">
    <name type="scientific">Choanephora cucurbitarum</name>
    <dbReference type="NCBI Taxonomy" id="101091"/>
    <lineage>
        <taxon>Eukaryota</taxon>
        <taxon>Fungi</taxon>
        <taxon>Fungi incertae sedis</taxon>
        <taxon>Mucoromycota</taxon>
        <taxon>Mucoromycotina</taxon>
        <taxon>Mucoromycetes</taxon>
        <taxon>Mucorales</taxon>
        <taxon>Mucorineae</taxon>
        <taxon>Choanephoraceae</taxon>
        <taxon>Choanephoroideae</taxon>
        <taxon>Choanephora</taxon>
    </lineage>
</organism>
<sequence>MQTDLEAVQDMIQKETKPCSPNKSLTKEFAEKLHKDYQQMSPDDTWHLNDILRNRMIMFGPSVDKIKVAQNLCLWLPQLQPQKWWNKIPILVLSPKTEKPSKEASSGMIVFSSDMTMEDLKHHLEKNIDQILKDANKQ</sequence>
<name>A0A1C7NM85_9FUNG</name>
<reference evidence="1 2" key="1">
    <citation type="submission" date="2016-03" db="EMBL/GenBank/DDBJ databases">
        <title>Choanephora cucurbitarum.</title>
        <authorList>
            <person name="Min B."/>
            <person name="Park H."/>
            <person name="Park J.-H."/>
            <person name="Shin H.-D."/>
            <person name="Choi I.-G."/>
        </authorList>
    </citation>
    <scope>NUCLEOTIDE SEQUENCE [LARGE SCALE GENOMIC DNA]</scope>
    <source>
        <strain evidence="1 2">KUS-F28377</strain>
    </source>
</reference>
<comment type="caution">
    <text evidence="1">The sequence shown here is derived from an EMBL/GenBank/DDBJ whole genome shotgun (WGS) entry which is preliminary data.</text>
</comment>
<proteinExistence type="predicted"/>
<protein>
    <submittedName>
        <fullName evidence="1">Uncharacterized protein</fullName>
    </submittedName>
</protein>
<dbReference type="Proteomes" id="UP000093000">
    <property type="component" value="Unassembled WGS sequence"/>
</dbReference>